<evidence type="ECO:0000313" key="1">
    <source>
        <dbReference type="EMBL" id="ADW02998.1"/>
    </source>
</evidence>
<evidence type="ECO:0000313" key="2">
    <source>
        <dbReference type="Proteomes" id="UP000002066"/>
    </source>
</evidence>
<proteinExistence type="predicted"/>
<reference evidence="1 2" key="1">
    <citation type="submission" date="2011-01" db="EMBL/GenBank/DDBJ databases">
        <title>Complete sequence of chromosome of Streptomyces flavogriseus ATCC 33331.</title>
        <authorList>
            <consortium name="US DOE Joint Genome Institute"/>
            <person name="Lucas S."/>
            <person name="Copeland A."/>
            <person name="Lapidus A."/>
            <person name="Cheng J.-F."/>
            <person name="Goodwin L."/>
            <person name="Pitluck S."/>
            <person name="Davenport K."/>
            <person name="Detter J.C."/>
            <person name="Han C."/>
            <person name="Tapia R."/>
            <person name="Land M."/>
            <person name="Hauser L."/>
            <person name="Kyrpides N."/>
            <person name="Ivanova N."/>
            <person name="Ovchinnikova G."/>
            <person name="Pagani I."/>
            <person name="Brumm P."/>
            <person name="Mead D."/>
            <person name="Woyke T."/>
        </authorList>
    </citation>
    <scope>NUCLEOTIDE SEQUENCE [LARGE SCALE GENOMIC DNA]</scope>
    <source>
        <strain evidence="2">ATCC 33331 / IAF-45CD</strain>
    </source>
</reference>
<sequence length="47" mass="4961">MALPHAVPIGTGIVEAAPGAGAAAQKCVRLRRVRVAHPESAVQYRRQ</sequence>
<dbReference type="KEGG" id="sfa:Sfla_1560"/>
<dbReference type="EMBL" id="CP002475">
    <property type="protein sequence ID" value="ADW02998.1"/>
    <property type="molecule type" value="Genomic_DNA"/>
</dbReference>
<dbReference type="AlphaFoldDB" id="A0A8D3WDV7"/>
<organism evidence="1 2">
    <name type="scientific">Streptomyces pratensis (strain ATCC 33331 / IAF-45CD)</name>
    <dbReference type="NCBI Taxonomy" id="591167"/>
    <lineage>
        <taxon>Bacteria</taxon>
        <taxon>Bacillati</taxon>
        <taxon>Actinomycetota</taxon>
        <taxon>Actinomycetes</taxon>
        <taxon>Kitasatosporales</taxon>
        <taxon>Streptomycetaceae</taxon>
        <taxon>Streptomyces</taxon>
    </lineage>
</organism>
<accession>A0A8D3WDV7</accession>
<name>A0A8D3WDV7_STRFA</name>
<protein>
    <submittedName>
        <fullName evidence="1">Uncharacterized protein</fullName>
    </submittedName>
</protein>
<dbReference type="Proteomes" id="UP000002066">
    <property type="component" value="Chromosome"/>
</dbReference>
<gene>
    <name evidence="1" type="ordered locus">Sfla_1560</name>
</gene>